<evidence type="ECO:0000259" key="10">
    <source>
        <dbReference type="PROSITE" id="PS50215"/>
    </source>
</evidence>
<organism evidence="11 12">
    <name type="scientific">Bacteroides thetaiotaomicron</name>
    <dbReference type="NCBI Taxonomy" id="818"/>
    <lineage>
        <taxon>Bacteria</taxon>
        <taxon>Pseudomonadati</taxon>
        <taxon>Bacteroidota</taxon>
        <taxon>Bacteroidia</taxon>
        <taxon>Bacteroidales</taxon>
        <taxon>Bacteroidaceae</taxon>
        <taxon>Bacteroides</taxon>
    </lineage>
</organism>
<dbReference type="GO" id="GO:0006508">
    <property type="term" value="P:proteolysis"/>
    <property type="evidence" value="ECO:0007669"/>
    <property type="project" value="UniProtKB-KW"/>
</dbReference>
<feature type="domain" description="Peptidase M12B" evidence="10">
    <location>
        <begin position="119"/>
        <end position="334"/>
    </location>
</feature>
<dbReference type="AlphaFoldDB" id="A0A7J5JUC4"/>
<keyword evidence="8" id="KW-1015">Disulfide bond</keyword>
<dbReference type="NCBIfam" id="TIGR03952">
    <property type="entry name" value="metzin_BF0631"/>
    <property type="match status" value="1"/>
</dbReference>
<feature type="signal peptide" evidence="9">
    <location>
        <begin position="1"/>
        <end position="19"/>
    </location>
</feature>
<dbReference type="PROSITE" id="PS50215">
    <property type="entry name" value="ADAM_MEPRO"/>
    <property type="match status" value="1"/>
</dbReference>
<dbReference type="Proteomes" id="UP000436825">
    <property type="component" value="Unassembled WGS sequence"/>
</dbReference>
<dbReference type="RefSeq" id="WP_225658475.1">
    <property type="nucleotide sequence ID" value="NZ_JAGURE010000017.1"/>
</dbReference>
<evidence type="ECO:0000256" key="5">
    <source>
        <dbReference type="ARBA" id="ARBA00022801"/>
    </source>
</evidence>
<dbReference type="GO" id="GO:0004222">
    <property type="term" value="F:metalloendopeptidase activity"/>
    <property type="evidence" value="ECO:0007669"/>
    <property type="project" value="InterPro"/>
</dbReference>
<comment type="caution">
    <text evidence="11">The sequence shown here is derived from an EMBL/GenBank/DDBJ whole genome shotgun (WGS) entry which is preliminary data.</text>
</comment>
<dbReference type="Pfam" id="PF05572">
    <property type="entry name" value="Peptidase_M43"/>
    <property type="match status" value="1"/>
</dbReference>
<keyword evidence="11" id="KW-0449">Lipoprotein</keyword>
<dbReference type="Pfam" id="PF13004">
    <property type="entry name" value="BACON"/>
    <property type="match status" value="1"/>
</dbReference>
<evidence type="ECO:0000256" key="7">
    <source>
        <dbReference type="ARBA" id="ARBA00023049"/>
    </source>
</evidence>
<evidence type="ECO:0000256" key="1">
    <source>
        <dbReference type="ARBA" id="ARBA00008721"/>
    </source>
</evidence>
<dbReference type="GO" id="GO:0046872">
    <property type="term" value="F:metal ion binding"/>
    <property type="evidence" value="ECO:0007669"/>
    <property type="project" value="UniProtKB-KW"/>
</dbReference>
<name>A0A7J5JUC4_BACT4</name>
<dbReference type="Gene3D" id="2.60.40.10">
    <property type="entry name" value="Immunoglobulins"/>
    <property type="match status" value="1"/>
</dbReference>
<accession>A0A7J5JUC4</accession>
<dbReference type="EMBL" id="WCRW01000009">
    <property type="protein sequence ID" value="KAB4455059.1"/>
    <property type="molecule type" value="Genomic_DNA"/>
</dbReference>
<comment type="similarity">
    <text evidence="1">Belongs to the peptidase M43B family.</text>
</comment>
<feature type="chain" id="PRO_5029666439" evidence="9">
    <location>
        <begin position="20"/>
        <end position="435"/>
    </location>
</feature>
<dbReference type="PROSITE" id="PS51257">
    <property type="entry name" value="PROKAR_LIPOPROTEIN"/>
    <property type="match status" value="1"/>
</dbReference>
<evidence type="ECO:0000256" key="2">
    <source>
        <dbReference type="ARBA" id="ARBA00022670"/>
    </source>
</evidence>
<evidence type="ECO:0000313" key="12">
    <source>
        <dbReference type="Proteomes" id="UP000436825"/>
    </source>
</evidence>
<dbReference type="InterPro" id="IPR008754">
    <property type="entry name" value="Peptidase_M43"/>
</dbReference>
<protein>
    <submittedName>
        <fullName evidence="11">Zinc-dependent metalloproteinase lipoprotein</fullName>
    </submittedName>
</protein>
<evidence type="ECO:0000256" key="3">
    <source>
        <dbReference type="ARBA" id="ARBA00022723"/>
    </source>
</evidence>
<evidence type="ECO:0000256" key="9">
    <source>
        <dbReference type="SAM" id="SignalP"/>
    </source>
</evidence>
<dbReference type="InterPro" id="IPR023852">
    <property type="entry name" value="Metalloproteinase_lipop_BF0631"/>
</dbReference>
<keyword evidence="3" id="KW-0479">Metal-binding</keyword>
<dbReference type="InterPro" id="IPR024079">
    <property type="entry name" value="MetalloPept_cat_dom_sf"/>
</dbReference>
<dbReference type="PANTHER" id="PTHR47466">
    <property type="match status" value="1"/>
</dbReference>
<dbReference type="Gene3D" id="3.40.390.10">
    <property type="entry name" value="Collagenase (Catalytic Domain)"/>
    <property type="match status" value="1"/>
</dbReference>
<dbReference type="PANTHER" id="PTHR47466:SF1">
    <property type="entry name" value="METALLOPROTEASE MEP1 (AFU_ORTHOLOGUE AFUA_1G07730)-RELATED"/>
    <property type="match status" value="1"/>
</dbReference>
<evidence type="ECO:0000313" key="11">
    <source>
        <dbReference type="EMBL" id="KAB4455059.1"/>
    </source>
</evidence>
<gene>
    <name evidence="11" type="ORF">GAN75_14655</name>
</gene>
<dbReference type="CDD" id="cd14948">
    <property type="entry name" value="BACON"/>
    <property type="match status" value="1"/>
</dbReference>
<proteinExistence type="inferred from homology"/>
<evidence type="ECO:0000256" key="4">
    <source>
        <dbReference type="ARBA" id="ARBA00022729"/>
    </source>
</evidence>
<dbReference type="InterPro" id="IPR024361">
    <property type="entry name" value="BACON"/>
</dbReference>
<evidence type="ECO:0000256" key="6">
    <source>
        <dbReference type="ARBA" id="ARBA00022833"/>
    </source>
</evidence>
<keyword evidence="4 9" id="KW-0732">Signal</keyword>
<evidence type="ECO:0000256" key="8">
    <source>
        <dbReference type="ARBA" id="ARBA00023157"/>
    </source>
</evidence>
<keyword evidence="2" id="KW-0645">Protease</keyword>
<reference evidence="11 12" key="1">
    <citation type="journal article" date="2019" name="Nat. Med.">
        <title>A library of human gut bacterial isolates paired with longitudinal multiomics data enables mechanistic microbiome research.</title>
        <authorList>
            <person name="Poyet M."/>
            <person name="Groussin M."/>
            <person name="Gibbons S.M."/>
            <person name="Avila-Pacheco J."/>
            <person name="Jiang X."/>
            <person name="Kearney S.M."/>
            <person name="Perrotta A.R."/>
            <person name="Berdy B."/>
            <person name="Zhao S."/>
            <person name="Lieberman T.D."/>
            <person name="Swanson P.K."/>
            <person name="Smith M."/>
            <person name="Roesemann S."/>
            <person name="Alexander J.E."/>
            <person name="Rich S.A."/>
            <person name="Livny J."/>
            <person name="Vlamakis H."/>
            <person name="Clish C."/>
            <person name="Bullock K."/>
            <person name="Deik A."/>
            <person name="Scott J."/>
            <person name="Pierce K.A."/>
            <person name="Xavier R.J."/>
            <person name="Alm E.J."/>
        </authorList>
    </citation>
    <scope>NUCLEOTIDE SEQUENCE [LARGE SCALE GENOMIC DNA]</scope>
    <source>
        <strain evidence="11 12">BIOML-A160</strain>
    </source>
</reference>
<keyword evidence="5" id="KW-0378">Hydrolase</keyword>
<dbReference type="InterPro" id="IPR013783">
    <property type="entry name" value="Ig-like_fold"/>
</dbReference>
<keyword evidence="6" id="KW-0862">Zinc</keyword>
<sequence>MKTRLIFLLPLLFFLISCGDSDSETAKLELSQSTFDDVSANGETLKIDVTCNSSWSVSSNKQWCVPNKKNGENDGELTLSITASLDSNPRNATVTIISNKVTKTIQITQEASSSTAEEHHYNLPVIFHVLYKDQNDPLQYVSSKRLSNILDIVNNLYKNTVNSVDMNLTFSLATVAPSGKQLAAPGIEYVEWSESYPIDCEKFMQDNSGKYVDYLWDPNLYINVMIYNFESDPHSNSTILGISHLPFSTKGSTFLEGLNEINYSYLELKNLKFPYCTSINSLFINSQSTETIHNTADVTVTIAHELGHYLGLHHAFAEDENGNLLNDCQDTDYCRDTYPYNKVAYDIWVNEQIDNGEKYLPILAKRINCETETEFTSTNIMDYAFTYANEFTPDQRTRIRHVLMYSPLIPGPKKGQSGTRTVIEGPLNLPIRTAK</sequence>
<dbReference type="InterPro" id="IPR001590">
    <property type="entry name" value="Peptidase_M12B"/>
</dbReference>
<dbReference type="SUPFAM" id="SSF55486">
    <property type="entry name" value="Metalloproteases ('zincins'), catalytic domain"/>
    <property type="match status" value="1"/>
</dbReference>
<keyword evidence="7" id="KW-0482">Metalloprotease</keyword>